<evidence type="ECO:0000313" key="4">
    <source>
        <dbReference type="Proteomes" id="UP000199690"/>
    </source>
</evidence>
<proteinExistence type="predicted"/>
<keyword evidence="4" id="KW-1185">Reference proteome</keyword>
<reference evidence="4 5" key="1">
    <citation type="submission" date="2016-10" db="EMBL/GenBank/DDBJ databases">
        <authorList>
            <person name="Varghese N."/>
            <person name="Submissions S."/>
        </authorList>
    </citation>
    <scope>NUCLEOTIDE SEQUENCE [LARGE SCALE GENOMIC DNA]</scope>
    <source>
        <strain evidence="5">ATCC 20501</strain>
        <strain evidence="3 4">CGMCC 4.3529</strain>
    </source>
</reference>
<evidence type="ECO:0000313" key="5">
    <source>
        <dbReference type="Proteomes" id="UP000236729"/>
    </source>
</evidence>
<dbReference type="Proteomes" id="UP000199690">
    <property type="component" value="Unassembled WGS sequence"/>
</dbReference>
<dbReference type="AlphaFoldDB" id="A0A1H6EBL7"/>
<accession>A0A1I1TLL4</accession>
<evidence type="ECO:0000256" key="1">
    <source>
        <dbReference type="SAM" id="MobiDB-lite"/>
    </source>
</evidence>
<name>A0A1H6EBL7_9PSEU</name>
<evidence type="ECO:0000313" key="3">
    <source>
        <dbReference type="EMBL" id="SFD59414.1"/>
    </source>
</evidence>
<gene>
    <name evidence="2" type="ORF">SAMN02982929_06110</name>
    <name evidence="3" type="ORF">SAMN05216506_105176</name>
</gene>
<accession>A0A1H6EBL7</accession>
<reference evidence="2" key="2">
    <citation type="submission" date="2016-10" db="EMBL/GenBank/DDBJ databases">
        <authorList>
            <person name="de Groot N.N."/>
        </authorList>
    </citation>
    <scope>NUCLEOTIDE SEQUENCE [LARGE SCALE GENOMIC DNA]</scope>
    <source>
        <strain evidence="2">ATCC 20501</strain>
    </source>
</reference>
<sequence length="285" mass="29842">MVLGIAPFGDSEQPLPVNSAEPLPARGCAGVRVHGVETPSSGRRRDQRGPDSISVAELMRRTPISLKHERLADQLLQDDDAADASPPARRIAFGTLGVLLLLGATAATATLVAHPADAPRPAAAAPITGALALRPDLVRDARWPFAGNGGFAGTATGDITVERSEPPRPMVANPAAGSAKSSRNVVAEFYRRLVGDATGALSMVSPELVAGQQTSVVRAWRAAESVVVDESKIRIEPGGAVLAEVEVRYPAGDRVRLQQRLTVESDSDPKITGAELLGARHTVSR</sequence>
<evidence type="ECO:0000313" key="2">
    <source>
        <dbReference type="EMBL" id="SEG95180.1"/>
    </source>
</evidence>
<protein>
    <submittedName>
        <fullName evidence="2">Uncharacterized protein</fullName>
    </submittedName>
</protein>
<dbReference type="Proteomes" id="UP000236729">
    <property type="component" value="Unassembled WGS sequence"/>
</dbReference>
<feature type="region of interest" description="Disordered" evidence="1">
    <location>
        <begin position="1"/>
        <end position="24"/>
    </location>
</feature>
<dbReference type="SMR" id="A0A1H6EBL7"/>
<dbReference type="EMBL" id="FNVB01000010">
    <property type="protein sequence ID" value="SEG95180.1"/>
    <property type="molecule type" value="Genomic_DNA"/>
</dbReference>
<organism evidence="2 5">
    <name type="scientific">Saccharopolyspora kobensis</name>
    <dbReference type="NCBI Taxonomy" id="146035"/>
    <lineage>
        <taxon>Bacteria</taxon>
        <taxon>Bacillati</taxon>
        <taxon>Actinomycetota</taxon>
        <taxon>Actinomycetes</taxon>
        <taxon>Pseudonocardiales</taxon>
        <taxon>Pseudonocardiaceae</taxon>
        <taxon>Saccharopolyspora</taxon>
    </lineage>
</organism>
<dbReference type="EMBL" id="FOME01000005">
    <property type="protein sequence ID" value="SFD59414.1"/>
    <property type="molecule type" value="Genomic_DNA"/>
</dbReference>